<sequence>MLKRLAAVKATVWRMVPRPSKLALLFAPGRPEAEADTVLEIMRAIGPLPYFVSGAAGAVRDQVIGFPLANPVPGRFNDADAGFGLWYAAFEPRTALAEFAWHYRRRKLLAGLDPETAEPEIRLLWSVPVVGELVADLIDAARNEPRLTADDYGFCQGVGRLVQRHLRGGLRYRSARAPGGRNLALMRESFIGEPRPEGEFSFTLAGRHEVGVGPIQAAQAGSVRPRESKFRFRQEPA</sequence>
<evidence type="ECO:0000259" key="2">
    <source>
        <dbReference type="SMART" id="SM00953"/>
    </source>
</evidence>
<feature type="region of interest" description="Disordered" evidence="1">
    <location>
        <begin position="215"/>
        <end position="237"/>
    </location>
</feature>
<reference evidence="3" key="1">
    <citation type="submission" date="2020-10" db="EMBL/GenBank/DDBJ databases">
        <title>Connecting structure to function with the recovery of over 1000 high-quality activated sludge metagenome-assembled genomes encoding full-length rRNA genes using long-read sequencing.</title>
        <authorList>
            <person name="Singleton C.M."/>
            <person name="Petriglieri F."/>
            <person name="Kristensen J.M."/>
            <person name="Kirkegaard R.H."/>
            <person name="Michaelsen T.Y."/>
            <person name="Andersen M.H."/>
            <person name="Karst S.M."/>
            <person name="Dueholm M.S."/>
            <person name="Nielsen P.H."/>
            <person name="Albertsen M."/>
        </authorList>
    </citation>
    <scope>NUCLEOTIDE SEQUENCE</scope>
    <source>
        <strain evidence="3">Bjer_18-Q3-R1-45_BAT3C.347</strain>
    </source>
</reference>
<evidence type="ECO:0000313" key="3">
    <source>
        <dbReference type="EMBL" id="MBK6972688.1"/>
    </source>
</evidence>
<comment type="caution">
    <text evidence="3">The sequence shown here is derived from an EMBL/GenBank/DDBJ whole genome shotgun (WGS) entry which is preliminary data.</text>
</comment>
<dbReference type="AlphaFoldDB" id="A0A9D7DXI6"/>
<organism evidence="3 4">
    <name type="scientific">Candidatus Methylophosphatis roskildensis</name>
    <dbReference type="NCBI Taxonomy" id="2899263"/>
    <lineage>
        <taxon>Bacteria</taxon>
        <taxon>Pseudomonadati</taxon>
        <taxon>Pseudomonadota</taxon>
        <taxon>Betaproteobacteria</taxon>
        <taxon>Nitrosomonadales</taxon>
        <taxon>Sterolibacteriaceae</taxon>
        <taxon>Candidatus Methylophosphatis</taxon>
    </lineage>
</organism>
<evidence type="ECO:0000256" key="1">
    <source>
        <dbReference type="SAM" id="MobiDB-lite"/>
    </source>
</evidence>
<protein>
    <submittedName>
        <fullName evidence="3">RES family NAD+ phosphorylase</fullName>
    </submittedName>
</protein>
<dbReference type="Proteomes" id="UP000807785">
    <property type="component" value="Unassembled WGS sequence"/>
</dbReference>
<name>A0A9D7DXI6_9PROT</name>
<accession>A0A9D7DXI6</accession>
<feature type="domain" description="RES" evidence="2">
    <location>
        <begin position="65"/>
        <end position="197"/>
    </location>
</feature>
<proteinExistence type="predicted"/>
<evidence type="ECO:0000313" key="4">
    <source>
        <dbReference type="Proteomes" id="UP000807785"/>
    </source>
</evidence>
<dbReference type="Pfam" id="PF08808">
    <property type="entry name" value="RES"/>
    <property type="match status" value="1"/>
</dbReference>
<dbReference type="SMART" id="SM00953">
    <property type="entry name" value="RES"/>
    <property type="match status" value="1"/>
</dbReference>
<gene>
    <name evidence="3" type="ORF">IPH26_06940</name>
</gene>
<dbReference type="EMBL" id="JADJEV010000003">
    <property type="protein sequence ID" value="MBK6972688.1"/>
    <property type="molecule type" value="Genomic_DNA"/>
</dbReference>
<dbReference type="InterPro" id="IPR014914">
    <property type="entry name" value="RES_dom"/>
</dbReference>
<feature type="compositionally biased region" description="Basic and acidic residues" evidence="1">
    <location>
        <begin position="224"/>
        <end position="237"/>
    </location>
</feature>